<evidence type="ECO:0000313" key="2">
    <source>
        <dbReference type="Proteomes" id="UP000030121"/>
    </source>
</evidence>
<accession>A0A0A2M242</accession>
<gene>
    <name evidence="1" type="ORF">Q764_14040</name>
</gene>
<comment type="caution">
    <text evidence="1">The sequence shown here is derived from an EMBL/GenBank/DDBJ whole genome shotgun (WGS) entry which is preliminary data.</text>
</comment>
<dbReference type="Proteomes" id="UP000030121">
    <property type="component" value="Unassembled WGS sequence"/>
</dbReference>
<proteinExistence type="predicted"/>
<organism evidence="1 2">
    <name type="scientific">Flavobacterium suncheonense GH29-5 = DSM 17707</name>
    <dbReference type="NCBI Taxonomy" id="1121899"/>
    <lineage>
        <taxon>Bacteria</taxon>
        <taxon>Pseudomonadati</taxon>
        <taxon>Bacteroidota</taxon>
        <taxon>Flavobacteriia</taxon>
        <taxon>Flavobacteriales</taxon>
        <taxon>Flavobacteriaceae</taxon>
        <taxon>Flavobacterium</taxon>
    </lineage>
</organism>
<dbReference type="AlphaFoldDB" id="A0A0A2M242"/>
<evidence type="ECO:0000313" key="1">
    <source>
        <dbReference type="EMBL" id="KGO85543.1"/>
    </source>
</evidence>
<name>A0A0A2M242_9FLAO</name>
<dbReference type="STRING" id="1121899.GCA_000430025_02711"/>
<protein>
    <submittedName>
        <fullName evidence="1">Uncharacterized protein</fullName>
    </submittedName>
</protein>
<reference evidence="1 2" key="1">
    <citation type="submission" date="2013-09" db="EMBL/GenBank/DDBJ databases">
        <authorList>
            <person name="Zeng Z."/>
            <person name="Chen C."/>
        </authorList>
    </citation>
    <scope>NUCLEOTIDE SEQUENCE [LARGE SCALE GENOMIC DNA]</scope>
    <source>
        <strain evidence="1 2">GH29-5</strain>
    </source>
</reference>
<dbReference type="EMBL" id="JRLW01000043">
    <property type="protein sequence ID" value="KGO85543.1"/>
    <property type="molecule type" value="Genomic_DNA"/>
</dbReference>
<dbReference type="RefSeq" id="WP_026981001.1">
    <property type="nucleotide sequence ID" value="NZ_AUCZ01000031.1"/>
</dbReference>
<sequence>MELKEIINKTFQSERIAITDIFNAGNIFGIVYRQRLIFKKNNVVILENKIELGKSNSQRCENLENENWSGKFTIDKEGKHVKCELTNLKSATTKTILADYISDGILIGEVYNNGSNSGEGKIFEVIT</sequence>
<keyword evidence="2" id="KW-1185">Reference proteome</keyword>